<comment type="subcellular location">
    <subcellularLocation>
        <location evidence="1 6">Nucleus</location>
    </subcellularLocation>
</comment>
<evidence type="ECO:0000256" key="7">
    <source>
        <dbReference type="SAM" id="MobiDB-lite"/>
    </source>
</evidence>
<dbReference type="NCBIfam" id="TIGR01568">
    <property type="entry name" value="A_thal_3678"/>
    <property type="match status" value="1"/>
</dbReference>
<dbReference type="InterPro" id="IPR006458">
    <property type="entry name" value="Ovate_C"/>
</dbReference>
<keyword evidence="2 6" id="KW-0678">Repressor</keyword>
<feature type="compositionally biased region" description="Low complexity" evidence="7">
    <location>
        <begin position="112"/>
        <end position="129"/>
    </location>
</feature>
<dbReference type="PANTHER" id="PTHR33057">
    <property type="entry name" value="TRANSCRIPTION REPRESSOR OFP7-RELATED"/>
    <property type="match status" value="1"/>
</dbReference>
<dbReference type="OrthoDB" id="1928390at2759"/>
<dbReference type="GO" id="GO:0045892">
    <property type="term" value="P:negative regulation of DNA-templated transcription"/>
    <property type="evidence" value="ECO:0007669"/>
    <property type="project" value="UniProtKB-UniRule"/>
</dbReference>
<evidence type="ECO:0000259" key="8">
    <source>
        <dbReference type="PROSITE" id="PS51754"/>
    </source>
</evidence>
<protein>
    <recommendedName>
        <fullName evidence="6">Transcription repressor</fullName>
    </recommendedName>
    <alternativeName>
        <fullName evidence="6">Ovate family protein</fullName>
    </alternativeName>
</protein>
<dbReference type="EMBL" id="LFYR01001623">
    <property type="protein sequence ID" value="KMZ60295.1"/>
    <property type="molecule type" value="Genomic_DNA"/>
</dbReference>
<sequence>MGFTGKRQFPVRRQPIVVDVGCSCRRMRSLSSVFTTNNGRTASRRPKFNPQTPPNLALKHRHPLSSYYPFSPSTTTFSTSRNLSSSSTATSLYEDDQFFSSSPNWITPTRTATATATATAKPVKPPSSVKSKKKPSLSTGAAKRRVVKESVAVVKESEDPYYDFKDSMLQMILEKEIYAWEDLRELLQRFLSLNSPYQHDSIMRAFTEIWNDIFAAGNFSRAHMQYGM</sequence>
<name>A0A0K9NWE7_ZOSMR</name>
<keyword evidence="5 6" id="KW-0539">Nucleus</keyword>
<evidence type="ECO:0000256" key="3">
    <source>
        <dbReference type="ARBA" id="ARBA00023015"/>
    </source>
</evidence>
<accession>A0A0K9NWE7</accession>
<feature type="domain" description="OVATE" evidence="8">
    <location>
        <begin position="153"/>
        <end position="212"/>
    </location>
</feature>
<comment type="caution">
    <text evidence="9">The sequence shown here is derived from an EMBL/GenBank/DDBJ whole genome shotgun (WGS) entry which is preliminary data.</text>
</comment>
<evidence type="ECO:0000256" key="6">
    <source>
        <dbReference type="RuleBase" id="RU367028"/>
    </source>
</evidence>
<feature type="region of interest" description="Disordered" evidence="7">
    <location>
        <begin position="112"/>
        <end position="141"/>
    </location>
</feature>
<comment type="function">
    <text evidence="6">Transcriptional repressor that regulates multiple aspects of plant growth and development.</text>
</comment>
<keyword evidence="10" id="KW-1185">Reference proteome</keyword>
<dbReference type="Proteomes" id="UP000036987">
    <property type="component" value="Unassembled WGS sequence"/>
</dbReference>
<evidence type="ECO:0000256" key="4">
    <source>
        <dbReference type="ARBA" id="ARBA00023163"/>
    </source>
</evidence>
<keyword evidence="4 6" id="KW-0804">Transcription</keyword>
<keyword evidence="3 6" id="KW-0805">Transcription regulation</keyword>
<gene>
    <name evidence="9" type="ORF">ZOSMA_5G01620</name>
</gene>
<evidence type="ECO:0000256" key="2">
    <source>
        <dbReference type="ARBA" id="ARBA00022491"/>
    </source>
</evidence>
<reference evidence="10" key="1">
    <citation type="journal article" date="2016" name="Nature">
        <title>The genome of the seagrass Zostera marina reveals angiosperm adaptation to the sea.</title>
        <authorList>
            <person name="Olsen J.L."/>
            <person name="Rouze P."/>
            <person name="Verhelst B."/>
            <person name="Lin Y.-C."/>
            <person name="Bayer T."/>
            <person name="Collen J."/>
            <person name="Dattolo E."/>
            <person name="De Paoli E."/>
            <person name="Dittami S."/>
            <person name="Maumus F."/>
            <person name="Michel G."/>
            <person name="Kersting A."/>
            <person name="Lauritano C."/>
            <person name="Lohaus R."/>
            <person name="Toepel M."/>
            <person name="Tonon T."/>
            <person name="Vanneste K."/>
            <person name="Amirebrahimi M."/>
            <person name="Brakel J."/>
            <person name="Bostroem C."/>
            <person name="Chovatia M."/>
            <person name="Grimwood J."/>
            <person name="Jenkins J.W."/>
            <person name="Jueterbock A."/>
            <person name="Mraz A."/>
            <person name="Stam W.T."/>
            <person name="Tice H."/>
            <person name="Bornberg-Bauer E."/>
            <person name="Green P.J."/>
            <person name="Pearson G.A."/>
            <person name="Procaccini G."/>
            <person name="Duarte C.M."/>
            <person name="Schmutz J."/>
            <person name="Reusch T.B.H."/>
            <person name="Van de Peer Y."/>
        </authorList>
    </citation>
    <scope>NUCLEOTIDE SEQUENCE [LARGE SCALE GENOMIC DNA]</scope>
    <source>
        <strain evidence="10">cv. Finnish</strain>
    </source>
</reference>
<evidence type="ECO:0000313" key="9">
    <source>
        <dbReference type="EMBL" id="KMZ60295.1"/>
    </source>
</evidence>
<feature type="region of interest" description="Disordered" evidence="7">
    <location>
        <begin position="36"/>
        <end position="57"/>
    </location>
</feature>
<dbReference type="Pfam" id="PF04844">
    <property type="entry name" value="Ovate"/>
    <property type="match status" value="1"/>
</dbReference>
<evidence type="ECO:0000313" key="10">
    <source>
        <dbReference type="Proteomes" id="UP000036987"/>
    </source>
</evidence>
<dbReference type="AlphaFoldDB" id="A0A0K9NWE7"/>
<organism evidence="9 10">
    <name type="scientific">Zostera marina</name>
    <name type="common">Eelgrass</name>
    <dbReference type="NCBI Taxonomy" id="29655"/>
    <lineage>
        <taxon>Eukaryota</taxon>
        <taxon>Viridiplantae</taxon>
        <taxon>Streptophyta</taxon>
        <taxon>Embryophyta</taxon>
        <taxon>Tracheophyta</taxon>
        <taxon>Spermatophyta</taxon>
        <taxon>Magnoliopsida</taxon>
        <taxon>Liliopsida</taxon>
        <taxon>Zosteraceae</taxon>
        <taxon>Zostera</taxon>
    </lineage>
</organism>
<evidence type="ECO:0000256" key="5">
    <source>
        <dbReference type="ARBA" id="ARBA00023242"/>
    </source>
</evidence>
<dbReference type="InterPro" id="IPR038933">
    <property type="entry name" value="Ovate"/>
</dbReference>
<dbReference type="PROSITE" id="PS51754">
    <property type="entry name" value="OVATE"/>
    <property type="match status" value="1"/>
</dbReference>
<proteinExistence type="predicted"/>
<dbReference type="PANTHER" id="PTHR33057:SF70">
    <property type="entry name" value="TRANSCRIPTION REPRESSOR-RELATED"/>
    <property type="match status" value="1"/>
</dbReference>
<evidence type="ECO:0000256" key="1">
    <source>
        <dbReference type="ARBA" id="ARBA00004123"/>
    </source>
</evidence>
<dbReference type="GO" id="GO:0005634">
    <property type="term" value="C:nucleus"/>
    <property type="evidence" value="ECO:0007669"/>
    <property type="project" value="UniProtKB-SubCell"/>
</dbReference>